<sequence length="153" mass="18273">MDNLEVIKTNNQCVFRIQLQDIDNNDYDLLMTNDHINSYNMLKKFTNYIKILHYGPTCIYTNKKYANGSLYLYYNNDNIQALYFRPELDYYRYSDIVLKKGDIIYESIDEIKKFLPLIATIKNNVITFLQPYFNITEITQVDDTIIYLITNLK</sequence>
<proteinExistence type="predicted"/>
<dbReference type="EMBL" id="KY684103">
    <property type="protein sequence ID" value="ARF10419.1"/>
    <property type="molecule type" value="Genomic_DNA"/>
</dbReference>
<accession>A0A1V0SFB8</accession>
<evidence type="ECO:0000313" key="1">
    <source>
        <dbReference type="EMBL" id="ARF10419.1"/>
    </source>
</evidence>
<name>A0A1V0SFB8_9VIRU</name>
<gene>
    <name evidence="1" type="ORF">Hokovirus_1_298</name>
</gene>
<protein>
    <submittedName>
        <fullName evidence="1">Uncharacterized protein</fullName>
    </submittedName>
</protein>
<reference evidence="1" key="1">
    <citation type="journal article" date="2017" name="Science">
        <title>Giant viruses with an expanded complement of translation system components.</title>
        <authorList>
            <person name="Schulz F."/>
            <person name="Yutin N."/>
            <person name="Ivanova N.N."/>
            <person name="Ortega D.R."/>
            <person name="Lee T.K."/>
            <person name="Vierheilig J."/>
            <person name="Daims H."/>
            <person name="Horn M."/>
            <person name="Wagner M."/>
            <person name="Jensen G.J."/>
            <person name="Kyrpides N.C."/>
            <person name="Koonin E.V."/>
            <person name="Woyke T."/>
        </authorList>
    </citation>
    <scope>NUCLEOTIDE SEQUENCE</scope>
    <source>
        <strain evidence="1">HKV1</strain>
    </source>
</reference>
<organism evidence="1">
    <name type="scientific">Hokovirus HKV1</name>
    <dbReference type="NCBI Taxonomy" id="1977638"/>
    <lineage>
        <taxon>Viruses</taxon>
        <taxon>Varidnaviria</taxon>
        <taxon>Bamfordvirae</taxon>
        <taxon>Nucleocytoviricota</taxon>
        <taxon>Megaviricetes</taxon>
        <taxon>Imitervirales</taxon>
        <taxon>Mimiviridae</taxon>
        <taxon>Klosneuvirinae</taxon>
        <taxon>Hokovirus</taxon>
    </lineage>
</organism>